<comment type="catalytic activity">
    <reaction evidence="6">
        <text>a 2'-deoxycytidine in DNA + S-adenosyl-L-methionine = a 5-methyl-2'-deoxycytidine in DNA + S-adenosyl-L-homocysteine + H(+)</text>
        <dbReference type="Rhea" id="RHEA:13681"/>
        <dbReference type="Rhea" id="RHEA-COMP:11369"/>
        <dbReference type="Rhea" id="RHEA-COMP:11370"/>
        <dbReference type="ChEBI" id="CHEBI:15378"/>
        <dbReference type="ChEBI" id="CHEBI:57856"/>
        <dbReference type="ChEBI" id="CHEBI:59789"/>
        <dbReference type="ChEBI" id="CHEBI:85452"/>
        <dbReference type="ChEBI" id="CHEBI:85454"/>
        <dbReference type="EC" id="2.1.1.37"/>
    </reaction>
</comment>
<evidence type="ECO:0000256" key="8">
    <source>
        <dbReference type="SAM" id="MobiDB-lite"/>
    </source>
</evidence>
<evidence type="ECO:0000256" key="1">
    <source>
        <dbReference type="ARBA" id="ARBA00011975"/>
    </source>
</evidence>
<dbReference type="PROSITE" id="PS51679">
    <property type="entry name" value="SAM_MT_C5"/>
    <property type="match status" value="1"/>
</dbReference>
<dbReference type="EMBL" id="JBHSLU010000063">
    <property type="protein sequence ID" value="MFC5507588.1"/>
    <property type="molecule type" value="Genomic_DNA"/>
</dbReference>
<accession>A0ABW0P5G7</accession>
<dbReference type="PANTHER" id="PTHR10629:SF52">
    <property type="entry name" value="DNA (CYTOSINE-5)-METHYLTRANSFERASE 1"/>
    <property type="match status" value="1"/>
</dbReference>
<evidence type="ECO:0000256" key="7">
    <source>
        <dbReference type="PROSITE-ProRule" id="PRU01016"/>
    </source>
</evidence>
<keyword evidence="4 7" id="KW-0949">S-adenosyl-L-methionine</keyword>
<gene>
    <name evidence="9" type="ORF">ACFPN9_20300</name>
</gene>
<evidence type="ECO:0000256" key="5">
    <source>
        <dbReference type="ARBA" id="ARBA00022747"/>
    </source>
</evidence>
<dbReference type="Proteomes" id="UP001596060">
    <property type="component" value="Unassembled WGS sequence"/>
</dbReference>
<dbReference type="EC" id="2.1.1.37" evidence="1"/>
<dbReference type="InterPro" id="IPR029063">
    <property type="entry name" value="SAM-dependent_MTases_sf"/>
</dbReference>
<comment type="similarity">
    <text evidence="7">Belongs to the class I-like SAM-binding methyltransferase superfamily. C5-methyltransferase family.</text>
</comment>
<feature type="active site" evidence="7">
    <location>
        <position position="96"/>
    </location>
</feature>
<organism evidence="9 10">
    <name type="scientific">Bosea massiliensis</name>
    <dbReference type="NCBI Taxonomy" id="151419"/>
    <lineage>
        <taxon>Bacteria</taxon>
        <taxon>Pseudomonadati</taxon>
        <taxon>Pseudomonadota</taxon>
        <taxon>Alphaproteobacteria</taxon>
        <taxon>Hyphomicrobiales</taxon>
        <taxon>Boseaceae</taxon>
        <taxon>Bosea</taxon>
    </lineage>
</organism>
<evidence type="ECO:0000313" key="10">
    <source>
        <dbReference type="Proteomes" id="UP001596060"/>
    </source>
</evidence>
<keyword evidence="5" id="KW-0680">Restriction system</keyword>
<keyword evidence="10" id="KW-1185">Reference proteome</keyword>
<dbReference type="RefSeq" id="WP_377817512.1">
    <property type="nucleotide sequence ID" value="NZ_JBHSLU010000063.1"/>
</dbReference>
<dbReference type="GO" id="GO:0032259">
    <property type="term" value="P:methylation"/>
    <property type="evidence" value="ECO:0007669"/>
    <property type="project" value="UniProtKB-KW"/>
</dbReference>
<name>A0ABW0P5G7_9HYPH</name>
<keyword evidence="2 7" id="KW-0489">Methyltransferase</keyword>
<evidence type="ECO:0000256" key="4">
    <source>
        <dbReference type="ARBA" id="ARBA00022691"/>
    </source>
</evidence>
<reference evidence="10" key="1">
    <citation type="journal article" date="2019" name="Int. J. Syst. Evol. Microbiol.">
        <title>The Global Catalogue of Microorganisms (GCM) 10K type strain sequencing project: providing services to taxonomists for standard genome sequencing and annotation.</title>
        <authorList>
            <consortium name="The Broad Institute Genomics Platform"/>
            <consortium name="The Broad Institute Genome Sequencing Center for Infectious Disease"/>
            <person name="Wu L."/>
            <person name="Ma J."/>
        </authorList>
    </citation>
    <scope>NUCLEOTIDE SEQUENCE [LARGE SCALE GENOMIC DNA]</scope>
    <source>
        <strain evidence="10">CCUG 43117</strain>
    </source>
</reference>
<dbReference type="SUPFAM" id="SSF53335">
    <property type="entry name" value="S-adenosyl-L-methionine-dependent methyltransferases"/>
    <property type="match status" value="1"/>
</dbReference>
<dbReference type="InterPro" id="IPR050390">
    <property type="entry name" value="C5-Methyltransferase"/>
</dbReference>
<evidence type="ECO:0000256" key="2">
    <source>
        <dbReference type="ARBA" id="ARBA00022603"/>
    </source>
</evidence>
<dbReference type="GO" id="GO:0008168">
    <property type="term" value="F:methyltransferase activity"/>
    <property type="evidence" value="ECO:0007669"/>
    <property type="project" value="UniProtKB-KW"/>
</dbReference>
<evidence type="ECO:0000313" key="9">
    <source>
        <dbReference type="EMBL" id="MFC5507588.1"/>
    </source>
</evidence>
<feature type="region of interest" description="Disordered" evidence="8">
    <location>
        <begin position="868"/>
        <end position="889"/>
    </location>
</feature>
<sequence length="889" mass="96244">MYHYRNHDFLTPEYLDHILGGLIVDSFAGGGGASTGIEEALGRSPHFAINHDSEALCMHEANHPDTVHLTHDIWKVKPLEVTRGACVGLLWASPDCKSHSRAAGGKPRAKNIRDLAWVVVHWAKVVRPKLILLENVAEFAEWGPLTLKGQPCPRRKGQTFADWVSKLERQGYQVDYRMLKACDYGAPTIRERLFLVARCDDKPIVWPERTHAPADDPRVLAGELLPYRTAADIIDWQKACPSIFMDRDRAQKYRDDTGLTVKRPLEDATLARIAKGVKRYVIDAEQPFITSLTHQGGDRNEALSDPLKTITAANRGEKALVTPELAPFMTKFRKNAVGASIHDPLPTVTANSFDKRAGCGIPMGVVAPEIVQVDSETARASTLISVAHGDSGGKREYPMDEPLGTATASNTHAVAMVDAVAPVITYSQQGGAVRSPEAPLHTVTASSKDYNAIIAPYLATYYSTKPGGQPRTASLDEPLRTQTTENRHGLAVPYLVPRYGERPGQEPRTVAINRPAPTIVPDGNQGSLAMAELVPTNETLHANAVIRHFGGSVGSSADEPIGTTTCGGGGKTGVIAAELAHAPEAAVGFIAQQNTGEVGHDARKPLSTIVGKGCTQTPVVTTLVQAEADNAEARHIVKFQENSVGTALDEPLHTVMAGATRHGVVSSHIINMKGSDQRAAPVDAPMPAACAGGNHIGEVAADLQRSASIVTYYGTDQTGAIEDPLHTVTTKGRFGLVDSHATHSLTPEQYEKAREVAAFLRAFDCWDGGEIVVVRGYVIVDIGLRMLSPRELARGQGFREHYVLDPKFNGKRLTKTSQTRMIGNSVCPDAARAMVFANVVIASQMSEKPKKIRPWGAALRELIRSGRHIKTETNRRRNARESVPMRRAA</sequence>
<comment type="caution">
    <text evidence="9">The sequence shown here is derived from an EMBL/GenBank/DDBJ whole genome shotgun (WGS) entry which is preliminary data.</text>
</comment>
<dbReference type="Gene3D" id="3.90.120.10">
    <property type="entry name" value="DNA Methylase, subunit A, domain 2"/>
    <property type="match status" value="1"/>
</dbReference>
<dbReference type="Gene3D" id="3.40.50.150">
    <property type="entry name" value="Vaccinia Virus protein VP39"/>
    <property type="match status" value="1"/>
</dbReference>
<keyword evidence="3 7" id="KW-0808">Transferase</keyword>
<evidence type="ECO:0000256" key="3">
    <source>
        <dbReference type="ARBA" id="ARBA00022679"/>
    </source>
</evidence>
<dbReference type="Pfam" id="PF00145">
    <property type="entry name" value="DNA_methylase"/>
    <property type="match status" value="1"/>
</dbReference>
<dbReference type="PANTHER" id="PTHR10629">
    <property type="entry name" value="CYTOSINE-SPECIFIC METHYLTRANSFERASE"/>
    <property type="match status" value="1"/>
</dbReference>
<protein>
    <recommendedName>
        <fullName evidence="1">DNA (cytosine-5-)-methyltransferase</fullName>
        <ecNumber evidence="1">2.1.1.37</ecNumber>
    </recommendedName>
</protein>
<proteinExistence type="inferred from homology"/>
<evidence type="ECO:0000256" key="6">
    <source>
        <dbReference type="ARBA" id="ARBA00047422"/>
    </source>
</evidence>
<dbReference type="InterPro" id="IPR001525">
    <property type="entry name" value="C5_MeTfrase"/>
</dbReference>
<dbReference type="PRINTS" id="PR00105">
    <property type="entry name" value="C5METTRFRASE"/>
</dbReference>